<keyword evidence="2 5" id="KW-0238">DNA-binding</keyword>
<dbReference type="SUPFAM" id="SSF53822">
    <property type="entry name" value="Periplasmic binding protein-like I"/>
    <property type="match status" value="1"/>
</dbReference>
<evidence type="ECO:0000256" key="3">
    <source>
        <dbReference type="ARBA" id="ARBA00023163"/>
    </source>
</evidence>
<dbReference type="SUPFAM" id="SSF47413">
    <property type="entry name" value="lambda repressor-like DNA-binding domains"/>
    <property type="match status" value="1"/>
</dbReference>
<gene>
    <name evidence="5" type="ORF">K040078D81_06550</name>
</gene>
<evidence type="ECO:0000313" key="6">
    <source>
        <dbReference type="Proteomes" id="UP001600943"/>
    </source>
</evidence>
<dbReference type="GO" id="GO:0003677">
    <property type="term" value="F:DNA binding"/>
    <property type="evidence" value="ECO:0007669"/>
    <property type="project" value="UniProtKB-KW"/>
</dbReference>
<dbReference type="Pfam" id="PF00356">
    <property type="entry name" value="LacI"/>
    <property type="match status" value="1"/>
</dbReference>
<dbReference type="Pfam" id="PF13407">
    <property type="entry name" value="Peripla_BP_4"/>
    <property type="match status" value="1"/>
</dbReference>
<dbReference type="InterPro" id="IPR000843">
    <property type="entry name" value="HTH_LacI"/>
</dbReference>
<name>A0ABQ0B566_9FIRM</name>
<dbReference type="PANTHER" id="PTHR30146">
    <property type="entry name" value="LACI-RELATED TRANSCRIPTIONAL REPRESSOR"/>
    <property type="match status" value="1"/>
</dbReference>
<dbReference type="CDD" id="cd06307">
    <property type="entry name" value="PBP1_sugar_binding"/>
    <property type="match status" value="1"/>
</dbReference>
<dbReference type="Gene3D" id="1.10.260.40">
    <property type="entry name" value="lambda repressor-like DNA-binding domains"/>
    <property type="match status" value="1"/>
</dbReference>
<dbReference type="PROSITE" id="PS00356">
    <property type="entry name" value="HTH_LACI_1"/>
    <property type="match status" value="1"/>
</dbReference>
<dbReference type="InterPro" id="IPR025997">
    <property type="entry name" value="SBP_2_dom"/>
</dbReference>
<proteinExistence type="predicted"/>
<dbReference type="SMART" id="SM00354">
    <property type="entry name" value="HTH_LACI"/>
    <property type="match status" value="1"/>
</dbReference>
<dbReference type="PROSITE" id="PS50932">
    <property type="entry name" value="HTH_LACI_2"/>
    <property type="match status" value="1"/>
</dbReference>
<dbReference type="RefSeq" id="WP_158661577.1">
    <property type="nucleotide sequence ID" value="NZ_BAABYW010000001.1"/>
</dbReference>
<accession>A0ABQ0B566</accession>
<dbReference type="EMBL" id="BAABYW010000001">
    <property type="protein sequence ID" value="GAA6406538.1"/>
    <property type="molecule type" value="Genomic_DNA"/>
</dbReference>
<dbReference type="Proteomes" id="UP001600943">
    <property type="component" value="Unassembled WGS sequence"/>
</dbReference>
<evidence type="ECO:0000259" key="4">
    <source>
        <dbReference type="PROSITE" id="PS50932"/>
    </source>
</evidence>
<keyword evidence="3" id="KW-0804">Transcription</keyword>
<dbReference type="Gene3D" id="3.40.50.2300">
    <property type="match status" value="2"/>
</dbReference>
<evidence type="ECO:0000256" key="1">
    <source>
        <dbReference type="ARBA" id="ARBA00023015"/>
    </source>
</evidence>
<dbReference type="InterPro" id="IPR028082">
    <property type="entry name" value="Peripla_BP_I"/>
</dbReference>
<reference evidence="5 6" key="1">
    <citation type="submission" date="2024-04" db="EMBL/GenBank/DDBJ databases">
        <title>Defined microbial consortia suppress multidrug-resistant proinflammatory Enterobacteriaceae via ecological control.</title>
        <authorList>
            <person name="Furuichi M."/>
            <person name="Kawaguchi T."/>
            <person name="Pust M."/>
            <person name="Yasuma K."/>
            <person name="Plichta D."/>
            <person name="Hasegawa N."/>
            <person name="Ohya T."/>
            <person name="Bhattarai S."/>
            <person name="Sasajima S."/>
            <person name="Aoto Y."/>
            <person name="Tuganbaev T."/>
            <person name="Yaginuma M."/>
            <person name="Ueda M."/>
            <person name="Okahashi N."/>
            <person name="Amafuji K."/>
            <person name="Kiridooshi Y."/>
            <person name="Sugita K."/>
            <person name="Strazar M."/>
            <person name="Skelly A."/>
            <person name="Suda W."/>
            <person name="Hattori M."/>
            <person name="Nakamoto N."/>
            <person name="Caballero S."/>
            <person name="Norman J."/>
            <person name="Olle B."/>
            <person name="Tanoue T."/>
            <person name="Arita M."/>
            <person name="Bucci V."/>
            <person name="Atarashi K."/>
            <person name="Xavier R."/>
            <person name="Honda K."/>
        </authorList>
    </citation>
    <scope>NUCLEOTIDE SEQUENCE [LARGE SCALE GENOMIC DNA]</scope>
    <source>
        <strain evidence="6">k04-0078-D8-1</strain>
    </source>
</reference>
<sequence length="342" mass="37906">MKVTIREVAEAANVSRGTVDRALNHRPGVNQQVAERIIKIAEELGYKPDMAARTLANKKYTKTIGVLLCSEGNPFFKEVIQGVNNGLEEMGHFGIQSSVKKIKGFDAELQLQKIEELLEERISGLVITPVNSKRVAQKIQELEDKNIPVVTINTDIASVKHLAYVGCDYVTSGCVAGELLGMMSNGAEEHIALVIGSKMVMAQAQRLKGIKKTLKRDYSNIIVDAVLENEDDDRKSYEQLRTLLQKNPDLTTICFAAAGVEGGIKAVRETDYGRKLRIVTYDLTDIVKENLRSGVVSATVCQEPFRQGFMGVEILGRYLLYGTRPEESTVKTHIFIATKYNL</sequence>
<dbReference type="CDD" id="cd01392">
    <property type="entry name" value="HTH_LacI"/>
    <property type="match status" value="1"/>
</dbReference>
<keyword evidence="1" id="KW-0805">Transcription regulation</keyword>
<dbReference type="PANTHER" id="PTHR30146:SF109">
    <property type="entry name" value="HTH-TYPE TRANSCRIPTIONAL REGULATOR GALS"/>
    <property type="match status" value="1"/>
</dbReference>
<organism evidence="5 6">
    <name type="scientific">Blautia hominis</name>
    <dbReference type="NCBI Taxonomy" id="2025493"/>
    <lineage>
        <taxon>Bacteria</taxon>
        <taxon>Bacillati</taxon>
        <taxon>Bacillota</taxon>
        <taxon>Clostridia</taxon>
        <taxon>Lachnospirales</taxon>
        <taxon>Lachnospiraceae</taxon>
        <taxon>Blautia</taxon>
    </lineage>
</organism>
<comment type="caution">
    <text evidence="5">The sequence shown here is derived from an EMBL/GenBank/DDBJ whole genome shotgun (WGS) entry which is preliminary data.</text>
</comment>
<evidence type="ECO:0000313" key="5">
    <source>
        <dbReference type="EMBL" id="GAA6406538.1"/>
    </source>
</evidence>
<dbReference type="InterPro" id="IPR010982">
    <property type="entry name" value="Lambda_DNA-bd_dom_sf"/>
</dbReference>
<feature type="domain" description="HTH lacI-type" evidence="4">
    <location>
        <begin position="3"/>
        <end position="57"/>
    </location>
</feature>
<evidence type="ECO:0000256" key="2">
    <source>
        <dbReference type="ARBA" id="ARBA00023125"/>
    </source>
</evidence>
<keyword evidence="6" id="KW-1185">Reference proteome</keyword>
<protein>
    <submittedName>
        <fullName evidence="5">LacI family DNA-binding transcriptional regulator</fullName>
    </submittedName>
</protein>